<dbReference type="Proteomes" id="UP000503399">
    <property type="component" value="Chromosome"/>
</dbReference>
<evidence type="ECO:0000256" key="1">
    <source>
        <dbReference type="PIRSR" id="PIRSR640198-2"/>
    </source>
</evidence>
<protein>
    <recommendedName>
        <fullName evidence="2">Fido domain-containing protein</fullName>
    </recommendedName>
</protein>
<sequence length="110" mass="11729">MRIRPFADGNGRTARLFTAWLTMRAGCPLPLYVVAERAAYLAALRAADQEGPSPFVVVTAQAVARMRMGPTLAGWTARSGFPALARAPEAPPDAARGRFPVRCCGKQLSG</sequence>
<feature type="domain" description="Fido" evidence="2">
    <location>
        <begin position="1"/>
        <end position="61"/>
    </location>
</feature>
<keyword evidence="1" id="KW-0067">ATP-binding</keyword>
<evidence type="ECO:0000313" key="3">
    <source>
        <dbReference type="EMBL" id="CAB1129596.1"/>
    </source>
</evidence>
<evidence type="ECO:0000313" key="4">
    <source>
        <dbReference type="Proteomes" id="UP000503399"/>
    </source>
</evidence>
<dbReference type="InterPro" id="IPR036597">
    <property type="entry name" value="Fido-like_dom_sf"/>
</dbReference>
<reference evidence="3 4" key="1">
    <citation type="submission" date="2020-02" db="EMBL/GenBank/DDBJ databases">
        <authorList>
            <person name="Hogendoorn C."/>
        </authorList>
    </citation>
    <scope>NUCLEOTIDE SEQUENCE [LARGE SCALE GENOMIC DNA]</scope>
    <source>
        <strain evidence="3">R501</strain>
    </source>
</reference>
<gene>
    <name evidence="3" type="ORF">R50_2099</name>
</gene>
<dbReference type="PANTHER" id="PTHR13504">
    <property type="entry name" value="FIDO DOMAIN-CONTAINING PROTEIN DDB_G0283145"/>
    <property type="match status" value="1"/>
</dbReference>
<name>A0A6F8ZIJ5_9FIRM</name>
<dbReference type="InterPro" id="IPR040198">
    <property type="entry name" value="Fido_containing"/>
</dbReference>
<dbReference type="EMBL" id="LR778114">
    <property type="protein sequence ID" value="CAB1129596.1"/>
    <property type="molecule type" value="Genomic_DNA"/>
</dbReference>
<dbReference type="AlphaFoldDB" id="A0A6F8ZIJ5"/>
<keyword evidence="1" id="KW-0547">Nucleotide-binding</keyword>
<keyword evidence="4" id="KW-1185">Reference proteome</keyword>
<dbReference type="KEGG" id="hfv:R50_2099"/>
<proteinExistence type="predicted"/>
<dbReference type="SUPFAM" id="SSF140931">
    <property type="entry name" value="Fic-like"/>
    <property type="match status" value="1"/>
</dbReference>
<dbReference type="Gene3D" id="1.10.3290.10">
    <property type="entry name" value="Fido-like domain"/>
    <property type="match status" value="1"/>
</dbReference>
<dbReference type="InterPro" id="IPR003812">
    <property type="entry name" value="Fido"/>
</dbReference>
<dbReference type="Pfam" id="PF02661">
    <property type="entry name" value="Fic"/>
    <property type="match status" value="1"/>
</dbReference>
<dbReference type="PROSITE" id="PS51459">
    <property type="entry name" value="FIDO"/>
    <property type="match status" value="1"/>
</dbReference>
<feature type="binding site" evidence="1">
    <location>
        <begin position="8"/>
        <end position="15"/>
    </location>
    <ligand>
        <name>ATP</name>
        <dbReference type="ChEBI" id="CHEBI:30616"/>
    </ligand>
</feature>
<organism evidence="3 4">
    <name type="scientific">Candidatus Hydrogenisulfobacillus filiaventi</name>
    <dbReference type="NCBI Taxonomy" id="2707344"/>
    <lineage>
        <taxon>Bacteria</taxon>
        <taxon>Bacillati</taxon>
        <taxon>Bacillota</taxon>
        <taxon>Clostridia</taxon>
        <taxon>Eubacteriales</taxon>
        <taxon>Clostridiales Family XVII. Incertae Sedis</taxon>
        <taxon>Candidatus Hydrogenisulfobacillus</taxon>
    </lineage>
</organism>
<accession>A0A6F8ZIJ5</accession>
<evidence type="ECO:0000259" key="2">
    <source>
        <dbReference type="PROSITE" id="PS51459"/>
    </source>
</evidence>
<dbReference type="PANTHER" id="PTHR13504:SF38">
    <property type="entry name" value="FIDO DOMAIN-CONTAINING PROTEIN"/>
    <property type="match status" value="1"/>
</dbReference>
<dbReference type="GO" id="GO:0005524">
    <property type="term" value="F:ATP binding"/>
    <property type="evidence" value="ECO:0007669"/>
    <property type="project" value="UniProtKB-KW"/>
</dbReference>